<evidence type="ECO:0000313" key="1">
    <source>
        <dbReference type="EMBL" id="TKR80393.1"/>
    </source>
</evidence>
<dbReference type="Proteomes" id="UP000298663">
    <property type="component" value="Unassembled WGS sequence"/>
</dbReference>
<reference evidence="1 2" key="1">
    <citation type="journal article" date="2015" name="Genome Biol.">
        <title>Comparative genomics of Steinernema reveals deeply conserved gene regulatory networks.</title>
        <authorList>
            <person name="Dillman A.R."/>
            <person name="Macchietto M."/>
            <person name="Porter C.F."/>
            <person name="Rogers A."/>
            <person name="Williams B."/>
            <person name="Antoshechkin I."/>
            <person name="Lee M.M."/>
            <person name="Goodwin Z."/>
            <person name="Lu X."/>
            <person name="Lewis E.E."/>
            <person name="Goodrich-Blair H."/>
            <person name="Stock S.P."/>
            <person name="Adams B.J."/>
            <person name="Sternberg P.W."/>
            <person name="Mortazavi A."/>
        </authorList>
    </citation>
    <scope>NUCLEOTIDE SEQUENCE [LARGE SCALE GENOMIC DNA]</scope>
    <source>
        <strain evidence="1 2">ALL</strain>
    </source>
</reference>
<comment type="caution">
    <text evidence="1">The sequence shown here is derived from an EMBL/GenBank/DDBJ whole genome shotgun (WGS) entry which is preliminary data.</text>
</comment>
<proteinExistence type="predicted"/>
<reference evidence="1 2" key="2">
    <citation type="journal article" date="2019" name="G3 (Bethesda)">
        <title>Hybrid Assembly of the Genome of the Entomopathogenic Nematode Steinernema carpocapsae Identifies the X-Chromosome.</title>
        <authorList>
            <person name="Serra L."/>
            <person name="Macchietto M."/>
            <person name="Macias-Munoz A."/>
            <person name="McGill C.J."/>
            <person name="Rodriguez I.M."/>
            <person name="Rodriguez B."/>
            <person name="Murad R."/>
            <person name="Mortazavi A."/>
        </authorList>
    </citation>
    <scope>NUCLEOTIDE SEQUENCE [LARGE SCALE GENOMIC DNA]</scope>
    <source>
        <strain evidence="1 2">ALL</strain>
    </source>
</reference>
<dbReference type="EMBL" id="AZBU02000004">
    <property type="protein sequence ID" value="TKR80393.1"/>
    <property type="molecule type" value="Genomic_DNA"/>
</dbReference>
<name>A0A4U5NCY3_STECR</name>
<keyword evidence="2" id="KW-1185">Reference proteome</keyword>
<dbReference type="AlphaFoldDB" id="A0A4U5NCY3"/>
<evidence type="ECO:0000313" key="2">
    <source>
        <dbReference type="Proteomes" id="UP000298663"/>
    </source>
</evidence>
<sequence>MPPILNATSVSEFSKSLKSSRSDTLGASSSGSSSNCKVVNRSSCCYCLHLFYCYCYCVPFLCIRSPRVPKRP</sequence>
<organism evidence="1 2">
    <name type="scientific">Steinernema carpocapsae</name>
    <name type="common">Entomopathogenic nematode</name>
    <dbReference type="NCBI Taxonomy" id="34508"/>
    <lineage>
        <taxon>Eukaryota</taxon>
        <taxon>Metazoa</taxon>
        <taxon>Ecdysozoa</taxon>
        <taxon>Nematoda</taxon>
        <taxon>Chromadorea</taxon>
        <taxon>Rhabditida</taxon>
        <taxon>Tylenchina</taxon>
        <taxon>Panagrolaimomorpha</taxon>
        <taxon>Strongyloidoidea</taxon>
        <taxon>Steinernematidae</taxon>
        <taxon>Steinernema</taxon>
    </lineage>
</organism>
<accession>A0A4U5NCY3</accession>
<gene>
    <name evidence="1" type="ORF">L596_014473</name>
</gene>
<protein>
    <submittedName>
        <fullName evidence="1">Uncharacterized protein</fullName>
    </submittedName>
</protein>